<keyword evidence="1" id="KW-0732">Signal</keyword>
<organism evidence="2 3">
    <name type="scientific">Hymenobacter arizonensis</name>
    <name type="common">Siccationidurans arizonensis</name>
    <dbReference type="NCBI Taxonomy" id="1227077"/>
    <lineage>
        <taxon>Bacteria</taxon>
        <taxon>Pseudomonadati</taxon>
        <taxon>Bacteroidota</taxon>
        <taxon>Cytophagia</taxon>
        <taxon>Cytophagales</taxon>
        <taxon>Hymenobacteraceae</taxon>
        <taxon>Hymenobacter</taxon>
    </lineage>
</organism>
<dbReference type="InterPro" id="IPR029058">
    <property type="entry name" value="AB_hydrolase_fold"/>
</dbReference>
<evidence type="ECO:0000256" key="1">
    <source>
        <dbReference type="SAM" id="SignalP"/>
    </source>
</evidence>
<dbReference type="RefSeq" id="WP_143080093.1">
    <property type="nucleotide sequence ID" value="NZ_FOXS01000002.1"/>
</dbReference>
<accession>A0A1I5WTJ5</accession>
<evidence type="ECO:0000313" key="3">
    <source>
        <dbReference type="Proteomes" id="UP000199029"/>
    </source>
</evidence>
<dbReference type="STRING" id="1227077.SAMN04515668_1485"/>
<name>A0A1I5WTJ5_HYMAR</name>
<dbReference type="AlphaFoldDB" id="A0A1I5WTJ5"/>
<feature type="signal peptide" evidence="1">
    <location>
        <begin position="1"/>
        <end position="31"/>
    </location>
</feature>
<dbReference type="EMBL" id="FOXS01000002">
    <property type="protein sequence ID" value="SFQ23064.1"/>
    <property type="molecule type" value="Genomic_DNA"/>
</dbReference>
<evidence type="ECO:0000313" key="2">
    <source>
        <dbReference type="EMBL" id="SFQ23064.1"/>
    </source>
</evidence>
<dbReference type="OrthoDB" id="877199at2"/>
<dbReference type="Proteomes" id="UP000199029">
    <property type="component" value="Unassembled WGS sequence"/>
</dbReference>
<proteinExistence type="predicted"/>
<keyword evidence="3" id="KW-1185">Reference proteome</keyword>
<gene>
    <name evidence="2" type="ORF">SAMN04515668_1485</name>
</gene>
<dbReference type="Gene3D" id="3.40.50.1820">
    <property type="entry name" value="alpha/beta hydrolase"/>
    <property type="match status" value="1"/>
</dbReference>
<feature type="chain" id="PRO_5011653565" evidence="1">
    <location>
        <begin position="32"/>
        <end position="358"/>
    </location>
</feature>
<protein>
    <submittedName>
        <fullName evidence="2">Uncharacterized protein</fullName>
    </submittedName>
</protein>
<reference evidence="3" key="1">
    <citation type="submission" date="2016-10" db="EMBL/GenBank/DDBJ databases">
        <authorList>
            <person name="Varghese N."/>
            <person name="Submissions S."/>
        </authorList>
    </citation>
    <scope>NUCLEOTIDE SEQUENCE [LARGE SCALE GENOMIC DNA]</scope>
    <source>
        <strain evidence="3">OR362-8,ATCC BAA-1266,JCM 13504</strain>
    </source>
</reference>
<sequence>MPTPGVTLLTNRRGRLLCRAAALLYAGLQLASCQPSTDKAKAAPPPPVGHYEGSIALAGQPEMRAALDIRHPSPGHYEAELTVPTASALNFVADTILFSGNQLRLVRPARANQVLTLTQEGDFWRGSLALDSAKAETILLKRGAPTASTYRVEEVAQSEGSGWLFFPSDTGTPGAALMLLPTTETAPAAALWADALAREGVIVLVLPATDSVTTAAETTRLQAGLRLLHSTPGADTASIGAWASGARAVAVAQVLAGPDSPRLAFFMAQNADFGPADRAKFRELKQRKLPLLALYSGEASARQSTALRNVLSGSRGATVRTYRAVGPDLLVPGGPYPRFGAGLPGEVIEWLRGATATQ</sequence>